<reference evidence="6" key="1">
    <citation type="submission" date="2021-02" db="EMBL/GenBank/DDBJ databases">
        <authorList>
            <person name="Nowell W R."/>
        </authorList>
    </citation>
    <scope>NUCLEOTIDE SEQUENCE</scope>
    <source>
        <strain evidence="6">Ploen Becks lab</strain>
    </source>
</reference>
<dbReference type="Pfam" id="PF13359">
    <property type="entry name" value="DDE_Tnp_4"/>
    <property type="match status" value="1"/>
</dbReference>
<proteinExistence type="predicted"/>
<dbReference type="OrthoDB" id="10046738at2759"/>
<evidence type="ECO:0000259" key="5">
    <source>
        <dbReference type="PROSITE" id="PS50966"/>
    </source>
</evidence>
<keyword evidence="7" id="KW-1185">Reference proteome</keyword>
<feature type="domain" description="SWIM-type" evidence="5">
    <location>
        <begin position="202"/>
        <end position="250"/>
    </location>
</feature>
<dbReference type="EMBL" id="CAJNOC010009697">
    <property type="protein sequence ID" value="CAF1131941.1"/>
    <property type="molecule type" value="Genomic_DNA"/>
</dbReference>
<comment type="caution">
    <text evidence="6">The sequence shown here is derived from an EMBL/GenBank/DDBJ whole genome shotgun (WGS) entry which is preliminary data.</text>
</comment>
<evidence type="ECO:0000256" key="4">
    <source>
        <dbReference type="SAM" id="MobiDB-lite"/>
    </source>
</evidence>
<name>A0A814RC35_9BILA</name>
<gene>
    <name evidence="6" type="ORF">OXX778_LOCUS22514</name>
</gene>
<evidence type="ECO:0000256" key="2">
    <source>
        <dbReference type="ARBA" id="ARBA00022723"/>
    </source>
</evidence>
<feature type="compositionally biased region" description="Basic and acidic residues" evidence="4">
    <location>
        <begin position="309"/>
        <end position="328"/>
    </location>
</feature>
<dbReference type="AlphaFoldDB" id="A0A814RC35"/>
<organism evidence="6 7">
    <name type="scientific">Brachionus calyciflorus</name>
    <dbReference type="NCBI Taxonomy" id="104777"/>
    <lineage>
        <taxon>Eukaryota</taxon>
        <taxon>Metazoa</taxon>
        <taxon>Spiralia</taxon>
        <taxon>Gnathifera</taxon>
        <taxon>Rotifera</taxon>
        <taxon>Eurotatoria</taxon>
        <taxon>Monogononta</taxon>
        <taxon>Pseudotrocha</taxon>
        <taxon>Ploima</taxon>
        <taxon>Brachionidae</taxon>
        <taxon>Brachionus</taxon>
    </lineage>
</organism>
<dbReference type="InterPro" id="IPR027806">
    <property type="entry name" value="HARBI1_dom"/>
</dbReference>
<accession>A0A814RC35</accession>
<evidence type="ECO:0000313" key="6">
    <source>
        <dbReference type="EMBL" id="CAF1131941.1"/>
    </source>
</evidence>
<feature type="region of interest" description="Disordered" evidence="4">
    <location>
        <begin position="286"/>
        <end position="329"/>
    </location>
</feature>
<keyword evidence="3" id="KW-0863">Zinc-finger</keyword>
<feature type="non-terminal residue" evidence="6">
    <location>
        <position position="1"/>
    </location>
</feature>
<sequence length="540" mass="62559">MNDAKIIQECYQLDSELDSIIIEKDILLVDRGFRDAVDFIQQKKIIVKMPEFLDKSQKQLTCAQANKSRFVTKCRWVIEAINGILKESFRALSQVRNSMLQHIMIDFKIACALVNCFRSRLISDRDNGLLIAKNMKIKFNTENELEKIIKNEEFTISQDFVDIEKINFVDDFPKLNYQTILENITFVLFIRIQSRHTGSLIYKVYVSYQNQLTDNLNNQSSINGWYCTCKNGARTVGCCSHVSSIIYFLGYARFLDKIPKPGAFLSDIFPNVFVESTDDEIDNVAASTQTKRKKKNTQNKSKNVPISSESEHFVSDDEEKTDDKRDNDNVQLNSNYGFNSIELNYFIKHIPSWGGRLIENNFLTRTRLINTCTIDYFLLGFWYVSKLKNTFKSEIENSNLRVKNYILEIIDLIEIKEWNKVKSIWITEVVRLRINKSGIYDTYGDQTELIDINIQSQQLFRAELSCSCGRKHGFGGEIISFVKDDCEITISLKKNYCNRCDKLNNVSTIFLSENIPPPYLIINNSSDLEILATDLEKRIE</sequence>
<dbReference type="Proteomes" id="UP000663879">
    <property type="component" value="Unassembled WGS sequence"/>
</dbReference>
<comment type="cofactor">
    <cofactor evidence="1">
        <name>a divalent metal cation</name>
        <dbReference type="ChEBI" id="CHEBI:60240"/>
    </cofactor>
</comment>
<keyword evidence="3" id="KW-0862">Zinc</keyword>
<dbReference type="InterPro" id="IPR007527">
    <property type="entry name" value="Znf_SWIM"/>
</dbReference>
<dbReference type="PROSITE" id="PS50966">
    <property type="entry name" value="ZF_SWIM"/>
    <property type="match status" value="1"/>
</dbReference>
<keyword evidence="2" id="KW-0479">Metal-binding</keyword>
<evidence type="ECO:0000313" key="7">
    <source>
        <dbReference type="Proteomes" id="UP000663879"/>
    </source>
</evidence>
<evidence type="ECO:0000256" key="1">
    <source>
        <dbReference type="ARBA" id="ARBA00001968"/>
    </source>
</evidence>
<evidence type="ECO:0000256" key="3">
    <source>
        <dbReference type="PROSITE-ProRule" id="PRU00325"/>
    </source>
</evidence>
<protein>
    <recommendedName>
        <fullName evidence="5">SWIM-type domain-containing protein</fullName>
    </recommendedName>
</protein>
<dbReference type="GO" id="GO:0008270">
    <property type="term" value="F:zinc ion binding"/>
    <property type="evidence" value="ECO:0007669"/>
    <property type="project" value="UniProtKB-KW"/>
</dbReference>